<accession>A0A098LLV4</accession>
<dbReference type="PANTHER" id="PTHR34039">
    <property type="entry name" value="UPF0102 PROTEIN YRAN"/>
    <property type="match status" value="1"/>
</dbReference>
<dbReference type="HAMAP" id="MF_00048">
    <property type="entry name" value="UPF0102"/>
    <property type="match status" value="1"/>
</dbReference>
<comment type="similarity">
    <text evidence="1 2">Belongs to the UPF0102 family.</text>
</comment>
<gene>
    <name evidence="3" type="ORF">MYP_4532</name>
</gene>
<dbReference type="SUPFAM" id="SSF52980">
    <property type="entry name" value="Restriction endonuclease-like"/>
    <property type="match status" value="1"/>
</dbReference>
<dbReference type="eggNOG" id="COG0792">
    <property type="taxonomic scope" value="Bacteria"/>
</dbReference>
<dbReference type="EMBL" id="BBLT01000012">
    <property type="protein sequence ID" value="GAL87302.1"/>
    <property type="molecule type" value="Genomic_DNA"/>
</dbReference>
<protein>
    <recommendedName>
        <fullName evidence="2">UPF0102 protein MYP_4532</fullName>
    </recommendedName>
</protein>
<evidence type="ECO:0000313" key="3">
    <source>
        <dbReference type="EMBL" id="GAL87302.1"/>
    </source>
</evidence>
<dbReference type="NCBIfam" id="NF009150">
    <property type="entry name" value="PRK12497.1-3"/>
    <property type="match status" value="1"/>
</dbReference>
<dbReference type="InterPro" id="IPR011856">
    <property type="entry name" value="tRNA_endonuc-like_dom_sf"/>
</dbReference>
<dbReference type="InterPro" id="IPR011335">
    <property type="entry name" value="Restrct_endonuc-II-like"/>
</dbReference>
<comment type="caution">
    <text evidence="3">The sequence shown here is derived from an EMBL/GenBank/DDBJ whole genome shotgun (WGS) entry which is preliminary data.</text>
</comment>
<sequence>MGNNVISGKNGEDIAGKFLETKGYSILFRNYRYKKLEIDIIVRKENLLVFVEVKKRKNSKFGFPEASVSERKASLVMTAAENFIFENDWKGPIRFDIVAITGQEIVHFEDAFH</sequence>
<dbReference type="AlphaFoldDB" id="A0A098LLV4"/>
<evidence type="ECO:0000256" key="2">
    <source>
        <dbReference type="HAMAP-Rule" id="MF_00048"/>
    </source>
</evidence>
<organism evidence="3 4">
    <name type="scientific">Sporocytophaga myxococcoides</name>
    <dbReference type="NCBI Taxonomy" id="153721"/>
    <lineage>
        <taxon>Bacteria</taxon>
        <taxon>Pseudomonadati</taxon>
        <taxon>Bacteroidota</taxon>
        <taxon>Cytophagia</taxon>
        <taxon>Cytophagales</taxon>
        <taxon>Cytophagaceae</taxon>
        <taxon>Sporocytophaga</taxon>
    </lineage>
</organism>
<dbReference type="PANTHER" id="PTHR34039:SF1">
    <property type="entry name" value="UPF0102 PROTEIN YRAN"/>
    <property type="match status" value="1"/>
</dbReference>
<dbReference type="STRING" id="153721.MYP_4532"/>
<dbReference type="Pfam" id="PF02021">
    <property type="entry name" value="UPF0102"/>
    <property type="match status" value="1"/>
</dbReference>
<evidence type="ECO:0000313" key="4">
    <source>
        <dbReference type="Proteomes" id="UP000030185"/>
    </source>
</evidence>
<dbReference type="GO" id="GO:0003676">
    <property type="term" value="F:nucleic acid binding"/>
    <property type="evidence" value="ECO:0007669"/>
    <property type="project" value="InterPro"/>
</dbReference>
<dbReference type="InterPro" id="IPR003509">
    <property type="entry name" value="UPF0102_YraN-like"/>
</dbReference>
<name>A0A098LLV4_9BACT</name>
<keyword evidence="4" id="KW-1185">Reference proteome</keyword>
<dbReference type="RefSeq" id="WP_045468497.1">
    <property type="nucleotide sequence ID" value="NZ_BBLT01000012.1"/>
</dbReference>
<reference evidence="3 4" key="1">
    <citation type="submission" date="2014-09" db="EMBL/GenBank/DDBJ databases">
        <title>Sporocytophaga myxococcoides PG-01 genome sequencing.</title>
        <authorList>
            <person name="Liu L."/>
            <person name="Gao P.J."/>
            <person name="Chen G.J."/>
            <person name="Wang L.S."/>
        </authorList>
    </citation>
    <scope>NUCLEOTIDE SEQUENCE [LARGE SCALE GENOMIC DNA]</scope>
    <source>
        <strain evidence="3 4">PG-01</strain>
    </source>
</reference>
<dbReference type="CDD" id="cd20736">
    <property type="entry name" value="PoNe_Nuclease"/>
    <property type="match status" value="1"/>
</dbReference>
<proteinExistence type="inferred from homology"/>
<evidence type="ECO:0000256" key="1">
    <source>
        <dbReference type="ARBA" id="ARBA00006738"/>
    </source>
</evidence>
<dbReference type="Gene3D" id="3.40.1350.10">
    <property type="match status" value="1"/>
</dbReference>
<dbReference type="Proteomes" id="UP000030185">
    <property type="component" value="Unassembled WGS sequence"/>
</dbReference>
<dbReference type="OrthoDB" id="9802516at2"/>